<evidence type="ECO:0000256" key="2">
    <source>
        <dbReference type="SAM" id="SignalP"/>
    </source>
</evidence>
<evidence type="ECO:0000313" key="3">
    <source>
        <dbReference type="EMBL" id="KAF2152828.1"/>
    </source>
</evidence>
<organism evidence="3 4">
    <name type="scientific">Myriangium duriaei CBS 260.36</name>
    <dbReference type="NCBI Taxonomy" id="1168546"/>
    <lineage>
        <taxon>Eukaryota</taxon>
        <taxon>Fungi</taxon>
        <taxon>Dikarya</taxon>
        <taxon>Ascomycota</taxon>
        <taxon>Pezizomycotina</taxon>
        <taxon>Dothideomycetes</taxon>
        <taxon>Dothideomycetidae</taxon>
        <taxon>Myriangiales</taxon>
        <taxon>Myriangiaceae</taxon>
        <taxon>Myriangium</taxon>
    </lineage>
</organism>
<evidence type="ECO:0000256" key="1">
    <source>
        <dbReference type="SAM" id="MobiDB-lite"/>
    </source>
</evidence>
<keyword evidence="2" id="KW-0732">Signal</keyword>
<protein>
    <submittedName>
        <fullName evidence="3">Uncharacterized protein</fullName>
    </submittedName>
</protein>
<evidence type="ECO:0000313" key="4">
    <source>
        <dbReference type="Proteomes" id="UP000799439"/>
    </source>
</evidence>
<gene>
    <name evidence="3" type="ORF">K461DRAFT_293153</name>
</gene>
<name>A0A9P4IZN6_9PEZI</name>
<sequence length="198" mass="21851">MWRTGSVALAFLALWNIATESGLAQAITAGPEEDLQLSTASETLGRISDDGCEPVEFHRHVLDGPRSEIEDKDLENLVVTPTSTEEDLVVQEPHFREGDHCPIPHIRPPPGHPRPPPHTPDPPKPSTTKRALMARYTEPVVNIRPPPPGHPRPPPHTPMPRPPPQAPRPRPNPPAPRPPIHTPMPHGRHRETPPDDCV</sequence>
<dbReference type="EMBL" id="ML996085">
    <property type="protein sequence ID" value="KAF2152828.1"/>
    <property type="molecule type" value="Genomic_DNA"/>
</dbReference>
<reference evidence="3" key="1">
    <citation type="journal article" date="2020" name="Stud. Mycol.">
        <title>101 Dothideomycetes genomes: a test case for predicting lifestyles and emergence of pathogens.</title>
        <authorList>
            <person name="Haridas S."/>
            <person name="Albert R."/>
            <person name="Binder M."/>
            <person name="Bloem J."/>
            <person name="Labutti K."/>
            <person name="Salamov A."/>
            <person name="Andreopoulos B."/>
            <person name="Baker S."/>
            <person name="Barry K."/>
            <person name="Bills G."/>
            <person name="Bluhm B."/>
            <person name="Cannon C."/>
            <person name="Castanera R."/>
            <person name="Culley D."/>
            <person name="Daum C."/>
            <person name="Ezra D."/>
            <person name="Gonzalez J."/>
            <person name="Henrissat B."/>
            <person name="Kuo A."/>
            <person name="Liang C."/>
            <person name="Lipzen A."/>
            <person name="Lutzoni F."/>
            <person name="Magnuson J."/>
            <person name="Mondo S."/>
            <person name="Nolan M."/>
            <person name="Ohm R."/>
            <person name="Pangilinan J."/>
            <person name="Park H.-J."/>
            <person name="Ramirez L."/>
            <person name="Alfaro M."/>
            <person name="Sun H."/>
            <person name="Tritt A."/>
            <person name="Yoshinaga Y."/>
            <person name="Zwiers L.-H."/>
            <person name="Turgeon B."/>
            <person name="Goodwin S."/>
            <person name="Spatafora J."/>
            <person name="Crous P."/>
            <person name="Grigoriev I."/>
        </authorList>
    </citation>
    <scope>NUCLEOTIDE SEQUENCE</scope>
    <source>
        <strain evidence="3">CBS 260.36</strain>
    </source>
</reference>
<feature type="compositionally biased region" description="Pro residues" evidence="1">
    <location>
        <begin position="144"/>
        <end position="182"/>
    </location>
</feature>
<comment type="caution">
    <text evidence="3">The sequence shown here is derived from an EMBL/GenBank/DDBJ whole genome shotgun (WGS) entry which is preliminary data.</text>
</comment>
<feature type="signal peptide" evidence="2">
    <location>
        <begin position="1"/>
        <end position="24"/>
    </location>
</feature>
<dbReference type="AlphaFoldDB" id="A0A9P4IZN6"/>
<accession>A0A9P4IZN6</accession>
<keyword evidence="4" id="KW-1185">Reference proteome</keyword>
<feature type="compositionally biased region" description="Pro residues" evidence="1">
    <location>
        <begin position="105"/>
        <end position="125"/>
    </location>
</feature>
<feature type="region of interest" description="Disordered" evidence="1">
    <location>
        <begin position="96"/>
        <end position="198"/>
    </location>
</feature>
<proteinExistence type="predicted"/>
<feature type="chain" id="PRO_5040358404" evidence="2">
    <location>
        <begin position="25"/>
        <end position="198"/>
    </location>
</feature>
<dbReference type="Proteomes" id="UP000799439">
    <property type="component" value="Unassembled WGS sequence"/>
</dbReference>
<dbReference type="PRINTS" id="PR01217">
    <property type="entry name" value="PRICHEXTENSN"/>
</dbReference>